<comment type="caution">
    <text evidence="6">The sequence shown here is derived from an EMBL/GenBank/DDBJ whole genome shotgun (WGS) entry which is preliminary data.</text>
</comment>
<dbReference type="Proteomes" id="UP000472573">
    <property type="component" value="Unassembled WGS sequence"/>
</dbReference>
<keyword evidence="3" id="KW-0804">Transcription</keyword>
<evidence type="ECO:0000313" key="7">
    <source>
        <dbReference type="Proteomes" id="UP000472573"/>
    </source>
</evidence>
<evidence type="ECO:0000313" key="5">
    <source>
        <dbReference type="EMBL" id="KAF0413635.1"/>
    </source>
</evidence>
<dbReference type="Gene3D" id="1.10.10.60">
    <property type="entry name" value="Homeodomain-like"/>
    <property type="match status" value="1"/>
</dbReference>
<dbReference type="PANTHER" id="PTHR47894:SF1">
    <property type="entry name" value="HTH-TYPE TRANSCRIPTIONAL REGULATOR VQSM"/>
    <property type="match status" value="1"/>
</dbReference>
<dbReference type="GO" id="GO:0003700">
    <property type="term" value="F:DNA-binding transcription factor activity"/>
    <property type="evidence" value="ECO:0007669"/>
    <property type="project" value="InterPro"/>
</dbReference>
<dbReference type="SUPFAM" id="SSF46689">
    <property type="entry name" value="Homeodomain-like"/>
    <property type="match status" value="1"/>
</dbReference>
<reference evidence="5" key="2">
    <citation type="submission" date="2019-12" db="EMBL/GenBank/DDBJ databases">
        <title>SpeciesPrimer: A bioinformatics pipeline dedicated to the design of qPCR primers for the quantification of bacterial species.</title>
        <authorList>
            <person name="Dreier M."/>
            <person name="Berthoud H."/>
            <person name="Shani N."/>
            <person name="Wechsler D."/>
            <person name="Junier P."/>
        </authorList>
    </citation>
    <scope>NUCLEOTIDE SEQUENCE</scope>
    <source>
        <strain evidence="5">FAM13073</strain>
    </source>
</reference>
<dbReference type="GO" id="GO:0000976">
    <property type="term" value="F:transcription cis-regulatory region binding"/>
    <property type="evidence" value="ECO:0007669"/>
    <property type="project" value="TreeGrafter"/>
</dbReference>
<dbReference type="AlphaFoldDB" id="A0A6L5A278"/>
<dbReference type="SMART" id="SM00342">
    <property type="entry name" value="HTH_ARAC"/>
    <property type="match status" value="1"/>
</dbReference>
<accession>A0A6L5A278</accession>
<feature type="domain" description="HTH araC/xylS-type" evidence="4">
    <location>
        <begin position="227"/>
        <end position="325"/>
    </location>
</feature>
<evidence type="ECO:0000313" key="8">
    <source>
        <dbReference type="Proteomes" id="UP000743107"/>
    </source>
</evidence>
<evidence type="ECO:0000259" key="4">
    <source>
        <dbReference type="PROSITE" id="PS01124"/>
    </source>
</evidence>
<keyword evidence="1" id="KW-0805">Transcription regulation</keyword>
<evidence type="ECO:0000256" key="1">
    <source>
        <dbReference type="ARBA" id="ARBA00023015"/>
    </source>
</evidence>
<evidence type="ECO:0000256" key="3">
    <source>
        <dbReference type="ARBA" id="ARBA00023163"/>
    </source>
</evidence>
<dbReference type="Pfam" id="PF12833">
    <property type="entry name" value="HTH_18"/>
    <property type="match status" value="1"/>
</dbReference>
<keyword evidence="2" id="KW-0238">DNA-binding</keyword>
<evidence type="ECO:0000256" key="2">
    <source>
        <dbReference type="ARBA" id="ARBA00023125"/>
    </source>
</evidence>
<dbReference type="EMBL" id="JADOFV010000003">
    <property type="protein sequence ID" value="MBF7127269.1"/>
    <property type="molecule type" value="Genomic_DNA"/>
</dbReference>
<organism evidence="6 8">
    <name type="scientific">Pediococcus pentosaceus</name>
    <dbReference type="NCBI Taxonomy" id="1255"/>
    <lineage>
        <taxon>Bacteria</taxon>
        <taxon>Bacillati</taxon>
        <taxon>Bacillota</taxon>
        <taxon>Bacilli</taxon>
        <taxon>Lactobacillales</taxon>
        <taxon>Lactobacillaceae</taxon>
        <taxon>Pediococcus</taxon>
    </lineage>
</organism>
<dbReference type="GO" id="GO:0005829">
    <property type="term" value="C:cytosol"/>
    <property type="evidence" value="ECO:0007669"/>
    <property type="project" value="TreeGrafter"/>
</dbReference>
<dbReference type="InterPro" id="IPR018060">
    <property type="entry name" value="HTH_AraC"/>
</dbReference>
<evidence type="ECO:0000313" key="6">
    <source>
        <dbReference type="EMBL" id="MBF7127269.1"/>
    </source>
</evidence>
<dbReference type="PROSITE" id="PS01124">
    <property type="entry name" value="HTH_ARAC_FAMILY_2"/>
    <property type="match status" value="1"/>
</dbReference>
<reference evidence="5 7" key="1">
    <citation type="submission" date="2019-10" db="EMBL/GenBank/DDBJ databases">
        <authorList>
            <person name="Irmler S."/>
            <person name="Berthoud H."/>
            <person name="Roetschi A."/>
            <person name="Arias E."/>
            <person name="Shani N."/>
            <person name="Wuethrich D."/>
            <person name="Bruggmann R."/>
        </authorList>
    </citation>
    <scope>NUCLEOTIDE SEQUENCE [LARGE SCALE GENOMIC DNA]</scope>
    <source>
        <strain evidence="5 7">FAM13073</strain>
    </source>
</reference>
<gene>
    <name evidence="5" type="ORF">GBO79_06680</name>
    <name evidence="6" type="ORF">ITQ97_05555</name>
</gene>
<reference evidence="7" key="3">
    <citation type="submission" date="2020-03" db="EMBL/GenBank/DDBJ databases">
        <title>SpeciesPrimer: A bioinformatics pipeline dedicated to the design of qPCR primers for the quantification of bacterial species.</title>
        <authorList>
            <person name="Dreier M."/>
            <person name="Berthoud H."/>
            <person name="Shani N."/>
            <person name="Wechsler D."/>
            <person name="Junier P."/>
        </authorList>
    </citation>
    <scope>NUCLEOTIDE SEQUENCE [LARGE SCALE GENOMIC DNA]</scope>
    <source>
        <strain evidence="7">FAM13073</strain>
    </source>
</reference>
<dbReference type="Proteomes" id="UP000743107">
    <property type="component" value="Unassembled WGS sequence"/>
</dbReference>
<name>A0A6L5A278_PEDPE</name>
<protein>
    <submittedName>
        <fullName evidence="5">Helix-turn-helix domain-containing protein</fullName>
    </submittedName>
    <submittedName>
        <fullName evidence="6">Helix-turn-helix transcriptional regulator</fullName>
    </submittedName>
</protein>
<proteinExistence type="predicted"/>
<dbReference type="PANTHER" id="PTHR47894">
    <property type="entry name" value="HTH-TYPE TRANSCRIPTIONAL REGULATOR GADX"/>
    <property type="match status" value="1"/>
</dbReference>
<reference evidence="6" key="4">
    <citation type="submission" date="2020-11" db="EMBL/GenBank/DDBJ databases">
        <title>Antibiotic susceptibility profiles of Pediococcus pentosaceus from various origins and their implications for the safety assessment of strains with food-technology applications.</title>
        <authorList>
            <person name="Shani N."/>
            <person name="Oberhaensli S."/>
            <person name="Arias E."/>
        </authorList>
    </citation>
    <scope>NUCLEOTIDE SEQUENCE</scope>
    <source>
        <strain evidence="6">FAM 19164</strain>
    </source>
</reference>
<dbReference type="EMBL" id="WENB01000003">
    <property type="protein sequence ID" value="KAF0413635.1"/>
    <property type="molecule type" value="Genomic_DNA"/>
</dbReference>
<dbReference type="RefSeq" id="WP_159276609.1">
    <property type="nucleotide sequence ID" value="NZ_JADOFV010000003.1"/>
</dbReference>
<sequence>MKKFIVNGQYQQLLKQNGFDIGKVLKAAKLPENLFTHEQIRVTEQEYYTLMNVIANQATDQQTLLNLSTFNGIETFSPPIFAAYCSENGMKFIERLGQYKQLIGPIVYQINQSEDAITVTLKSLNDQVIDSKFFVISEFIFLVNLISKATEIKVKPLKVTSTFMDFEPVLVNVLETKPVVGETNSITFKMTDLELPFLTNNAALRSYLTPELKRRLSELDVDESVSAQVRSALVDLLPTGETTAEDVAHKLNVSKLTLQRKLKEEGTNFQKQINSVREMLAKSYLKNTTLSSDEIAYLLGYLEVNSFLRAFTIWTGISFSEYRKQIANKA</sequence>
<keyword evidence="7" id="KW-1185">Reference proteome</keyword>
<dbReference type="InterPro" id="IPR009057">
    <property type="entry name" value="Homeodomain-like_sf"/>
</dbReference>